<reference evidence="12 13" key="1">
    <citation type="submission" date="2024-06" db="EMBL/GenBank/DDBJ databases">
        <title>Pontibacter populi HYL7-15.</title>
        <authorList>
            <person name="Kim M.K."/>
        </authorList>
    </citation>
    <scope>NUCLEOTIDE SEQUENCE [LARGE SCALE GENOMIC DNA]</scope>
    <source>
        <strain evidence="12 13">HYL7-15</strain>
    </source>
</reference>
<evidence type="ECO:0000256" key="3">
    <source>
        <dbReference type="ARBA" id="ARBA00022448"/>
    </source>
</evidence>
<keyword evidence="9" id="KW-0472">Membrane</keyword>
<dbReference type="InterPro" id="IPR051045">
    <property type="entry name" value="TonB-dependent_transducer"/>
</dbReference>
<evidence type="ECO:0000256" key="7">
    <source>
        <dbReference type="ARBA" id="ARBA00022927"/>
    </source>
</evidence>
<keyword evidence="6" id="KW-0812">Transmembrane</keyword>
<evidence type="ECO:0000256" key="8">
    <source>
        <dbReference type="ARBA" id="ARBA00022989"/>
    </source>
</evidence>
<evidence type="ECO:0000256" key="1">
    <source>
        <dbReference type="ARBA" id="ARBA00004383"/>
    </source>
</evidence>
<dbReference type="Proteomes" id="UP001476807">
    <property type="component" value="Unassembled WGS sequence"/>
</dbReference>
<dbReference type="PROSITE" id="PS52015">
    <property type="entry name" value="TONB_CTD"/>
    <property type="match status" value="1"/>
</dbReference>
<dbReference type="Gene3D" id="3.30.1150.10">
    <property type="match status" value="1"/>
</dbReference>
<evidence type="ECO:0000256" key="5">
    <source>
        <dbReference type="ARBA" id="ARBA00022519"/>
    </source>
</evidence>
<comment type="subcellular location">
    <subcellularLocation>
        <location evidence="1">Cell inner membrane</location>
        <topology evidence="1">Single-pass membrane protein</topology>
        <orientation evidence="1">Periplasmic side</orientation>
    </subcellularLocation>
</comment>
<keyword evidence="13" id="KW-1185">Reference proteome</keyword>
<keyword evidence="4" id="KW-1003">Cell membrane</keyword>
<gene>
    <name evidence="12" type="ORF">ABS362_17810</name>
</gene>
<evidence type="ECO:0000256" key="6">
    <source>
        <dbReference type="ARBA" id="ARBA00022692"/>
    </source>
</evidence>
<dbReference type="SUPFAM" id="SSF74653">
    <property type="entry name" value="TolA/TonB C-terminal domain"/>
    <property type="match status" value="1"/>
</dbReference>
<comment type="caution">
    <text evidence="12">The sequence shown here is derived from an EMBL/GenBank/DDBJ whole genome shotgun (WGS) entry which is preliminary data.</text>
</comment>
<proteinExistence type="inferred from homology"/>
<evidence type="ECO:0000313" key="13">
    <source>
        <dbReference type="Proteomes" id="UP001476807"/>
    </source>
</evidence>
<dbReference type="EMBL" id="JBEOKT010000023">
    <property type="protein sequence ID" value="MER2999413.1"/>
    <property type="molecule type" value="Genomic_DNA"/>
</dbReference>
<comment type="similarity">
    <text evidence="2">Belongs to the TonB family.</text>
</comment>
<dbReference type="NCBIfam" id="TIGR01352">
    <property type="entry name" value="tonB_Cterm"/>
    <property type="match status" value="1"/>
</dbReference>
<evidence type="ECO:0000313" key="12">
    <source>
        <dbReference type="EMBL" id="MER2999413.1"/>
    </source>
</evidence>
<protein>
    <submittedName>
        <fullName evidence="12">Energy transducer TonB</fullName>
    </submittedName>
</protein>
<dbReference type="RefSeq" id="WP_350414191.1">
    <property type="nucleotide sequence ID" value="NZ_JBEOKT010000023.1"/>
</dbReference>
<feature type="chain" id="PRO_5046947018" evidence="10">
    <location>
        <begin position="24"/>
        <end position="249"/>
    </location>
</feature>
<evidence type="ECO:0000256" key="2">
    <source>
        <dbReference type="ARBA" id="ARBA00006555"/>
    </source>
</evidence>
<keyword evidence="7" id="KW-0653">Protein transport</keyword>
<evidence type="ECO:0000259" key="11">
    <source>
        <dbReference type="PROSITE" id="PS52015"/>
    </source>
</evidence>
<feature type="domain" description="TonB C-terminal" evidence="11">
    <location>
        <begin position="157"/>
        <end position="249"/>
    </location>
</feature>
<keyword evidence="8" id="KW-1133">Transmembrane helix</keyword>
<organism evidence="12 13">
    <name type="scientific">Pontibacter populi</name>
    <dbReference type="NCBI Taxonomy" id="890055"/>
    <lineage>
        <taxon>Bacteria</taxon>
        <taxon>Pseudomonadati</taxon>
        <taxon>Bacteroidota</taxon>
        <taxon>Cytophagia</taxon>
        <taxon>Cytophagales</taxon>
        <taxon>Hymenobacteraceae</taxon>
        <taxon>Pontibacter</taxon>
    </lineage>
</organism>
<dbReference type="PANTHER" id="PTHR33446">
    <property type="entry name" value="PROTEIN TONB-RELATED"/>
    <property type="match status" value="1"/>
</dbReference>
<keyword evidence="5" id="KW-0997">Cell inner membrane</keyword>
<name>A0ABV1RYE1_9BACT</name>
<dbReference type="PANTHER" id="PTHR33446:SF2">
    <property type="entry name" value="PROTEIN TONB"/>
    <property type="match status" value="1"/>
</dbReference>
<keyword evidence="10" id="KW-0732">Signal</keyword>
<sequence length="249" mass="28982">MKLLFQFSLIFCLAHCFYFNVNAQNADTIWYDKKWKETSDTESRHFYRVIKTNTPSTAKYEVTDYYPKGNVQMRGYFSSLKPEVRDGEFKYYNDSGALTQKMIWVNNIVAETYNYDAITGKQLQHVIHREYLATLTKKEKFEKHGIQEIDKNPEFPGGDTEFTKFLTENINYPEQAKQNNIQGLVLVSATIDEKGNLKDVRLSKSAHPLLDEEAIRVAKLLPKKKWIPAMNDGKNISADFSFPFRFSLK</sequence>
<evidence type="ECO:0000256" key="9">
    <source>
        <dbReference type="ARBA" id="ARBA00023136"/>
    </source>
</evidence>
<evidence type="ECO:0000256" key="4">
    <source>
        <dbReference type="ARBA" id="ARBA00022475"/>
    </source>
</evidence>
<dbReference type="InterPro" id="IPR037682">
    <property type="entry name" value="TonB_C"/>
</dbReference>
<accession>A0ABV1RYE1</accession>
<keyword evidence="3" id="KW-0813">Transport</keyword>
<dbReference type="InterPro" id="IPR006260">
    <property type="entry name" value="TonB/TolA_C"/>
</dbReference>
<feature type="signal peptide" evidence="10">
    <location>
        <begin position="1"/>
        <end position="23"/>
    </location>
</feature>
<evidence type="ECO:0000256" key="10">
    <source>
        <dbReference type="SAM" id="SignalP"/>
    </source>
</evidence>
<dbReference type="Pfam" id="PF03544">
    <property type="entry name" value="TonB_C"/>
    <property type="match status" value="1"/>
</dbReference>